<protein>
    <submittedName>
        <fullName evidence="2">Uncharacterized protein</fullName>
    </submittedName>
</protein>
<dbReference type="AlphaFoldDB" id="A0A9W8AJ42"/>
<dbReference type="GO" id="GO:0045259">
    <property type="term" value="C:proton-transporting ATP synthase complex"/>
    <property type="evidence" value="ECO:0007669"/>
    <property type="project" value="InterPro"/>
</dbReference>
<sequence length="64" mass="7503">MIKTKLFGMRPWATPIWKPLHPFAFGAVGMFYLMWVVSDGLSNSEMFRNHPANPALRYKKDEHH</sequence>
<feature type="transmembrane region" description="Helical" evidence="1">
    <location>
        <begin position="20"/>
        <end position="38"/>
    </location>
</feature>
<dbReference type="InterPro" id="IPR006995">
    <property type="entry name" value="ATP_synth_F0_jsu"/>
</dbReference>
<dbReference type="Proteomes" id="UP001150925">
    <property type="component" value="Unassembled WGS sequence"/>
</dbReference>
<dbReference type="Pfam" id="PF04911">
    <property type="entry name" value="ATP-synt_J"/>
    <property type="match status" value="1"/>
</dbReference>
<keyword evidence="3" id="KW-1185">Reference proteome</keyword>
<dbReference type="OrthoDB" id="5520611at2759"/>
<keyword evidence="1" id="KW-1133">Transmembrane helix</keyword>
<comment type="caution">
    <text evidence="2">The sequence shown here is derived from an EMBL/GenBank/DDBJ whole genome shotgun (WGS) entry which is preliminary data.</text>
</comment>
<accession>A0A9W8AJ42</accession>
<name>A0A9W8AJ42_9FUNG</name>
<dbReference type="GO" id="GO:0046933">
    <property type="term" value="F:proton-transporting ATP synthase activity, rotational mechanism"/>
    <property type="evidence" value="ECO:0007669"/>
    <property type="project" value="TreeGrafter"/>
</dbReference>
<keyword evidence="1" id="KW-0812">Transmembrane</keyword>
<evidence type="ECO:0000256" key="1">
    <source>
        <dbReference type="SAM" id="Phobius"/>
    </source>
</evidence>
<keyword evidence="1" id="KW-0472">Membrane</keyword>
<dbReference type="PANTHER" id="PTHR28060:SF1">
    <property type="entry name" value="ATP SYNTHASE SUBUNIT J, MITOCHONDRIAL"/>
    <property type="match status" value="1"/>
</dbReference>
<dbReference type="PANTHER" id="PTHR28060">
    <property type="entry name" value="ATP SYNTHASE SUBUNIT J, MITOCHONDRIAL"/>
    <property type="match status" value="1"/>
</dbReference>
<proteinExistence type="predicted"/>
<gene>
    <name evidence="2" type="ORF">IWQ62_005892</name>
</gene>
<reference evidence="2" key="1">
    <citation type="submission" date="2022-07" db="EMBL/GenBank/DDBJ databases">
        <title>Phylogenomic reconstructions and comparative analyses of Kickxellomycotina fungi.</title>
        <authorList>
            <person name="Reynolds N.K."/>
            <person name="Stajich J.E."/>
            <person name="Barry K."/>
            <person name="Grigoriev I.V."/>
            <person name="Crous P."/>
            <person name="Smith M.E."/>
        </authorList>
    </citation>
    <scope>NUCLEOTIDE SEQUENCE</scope>
    <source>
        <strain evidence="2">RSA 1196</strain>
    </source>
</reference>
<evidence type="ECO:0000313" key="2">
    <source>
        <dbReference type="EMBL" id="KAJ1953873.1"/>
    </source>
</evidence>
<dbReference type="EMBL" id="JANBPY010002738">
    <property type="protein sequence ID" value="KAJ1953873.1"/>
    <property type="molecule type" value="Genomic_DNA"/>
</dbReference>
<organism evidence="2 3">
    <name type="scientific">Dispira parvispora</name>
    <dbReference type="NCBI Taxonomy" id="1520584"/>
    <lineage>
        <taxon>Eukaryota</taxon>
        <taxon>Fungi</taxon>
        <taxon>Fungi incertae sedis</taxon>
        <taxon>Zoopagomycota</taxon>
        <taxon>Kickxellomycotina</taxon>
        <taxon>Dimargaritomycetes</taxon>
        <taxon>Dimargaritales</taxon>
        <taxon>Dimargaritaceae</taxon>
        <taxon>Dispira</taxon>
    </lineage>
</organism>
<evidence type="ECO:0000313" key="3">
    <source>
        <dbReference type="Proteomes" id="UP001150925"/>
    </source>
</evidence>